<name>A0A7C3ZM56_9CYAN</name>
<proteinExistence type="predicted"/>
<comment type="caution">
    <text evidence="2">The sequence shown here is derived from an EMBL/GenBank/DDBJ whole genome shotgun (WGS) entry which is preliminary data.</text>
</comment>
<feature type="domain" description="Polymerase nucleotidyl transferase" evidence="1">
    <location>
        <begin position="21"/>
        <end position="85"/>
    </location>
</feature>
<protein>
    <submittedName>
        <fullName evidence="2">Nucleotidyltransferase domain-containing protein</fullName>
    </submittedName>
</protein>
<accession>A0A7C3ZM56</accession>
<dbReference type="CDD" id="cd05403">
    <property type="entry name" value="NT_KNTase_like"/>
    <property type="match status" value="1"/>
</dbReference>
<evidence type="ECO:0000259" key="1">
    <source>
        <dbReference type="Pfam" id="PF01909"/>
    </source>
</evidence>
<dbReference type="EMBL" id="DSPX01000176">
    <property type="protein sequence ID" value="HGG02325.1"/>
    <property type="molecule type" value="Genomic_DNA"/>
</dbReference>
<dbReference type="PANTHER" id="PTHR33933">
    <property type="entry name" value="NUCLEOTIDYLTRANSFERASE"/>
    <property type="match status" value="1"/>
</dbReference>
<dbReference type="GO" id="GO:0016779">
    <property type="term" value="F:nucleotidyltransferase activity"/>
    <property type="evidence" value="ECO:0007669"/>
    <property type="project" value="InterPro"/>
</dbReference>
<dbReference type="Pfam" id="PF01909">
    <property type="entry name" value="NTP_transf_2"/>
    <property type="match status" value="1"/>
</dbReference>
<dbReference type="InterPro" id="IPR043519">
    <property type="entry name" value="NT_sf"/>
</dbReference>
<sequence>MNPILKPILNSLKQDLTALYRERLLHLTLFGSQARGDEEPESDIDILVVLKAPVNPGEEIKRTGKIVAALSLHYDVVISCLFMDEIDYQTRNNALLRNIRREGVLL</sequence>
<gene>
    <name evidence="2" type="ORF">ENR15_17205</name>
</gene>
<dbReference type="PANTHER" id="PTHR33933:SF1">
    <property type="entry name" value="PROTEIN ADENYLYLTRANSFERASE MNTA-RELATED"/>
    <property type="match status" value="1"/>
</dbReference>
<reference evidence="2" key="1">
    <citation type="journal article" date="2020" name="mSystems">
        <title>Genome- and Community-Level Interaction Insights into Carbon Utilization and Element Cycling Functions of Hydrothermarchaeota in Hydrothermal Sediment.</title>
        <authorList>
            <person name="Zhou Z."/>
            <person name="Liu Y."/>
            <person name="Xu W."/>
            <person name="Pan J."/>
            <person name="Luo Z.H."/>
            <person name="Li M."/>
        </authorList>
    </citation>
    <scope>NUCLEOTIDE SEQUENCE [LARGE SCALE GENOMIC DNA]</scope>
    <source>
        <strain evidence="2">SpSt-374</strain>
    </source>
</reference>
<dbReference type="Gene3D" id="3.30.460.10">
    <property type="entry name" value="Beta Polymerase, domain 2"/>
    <property type="match status" value="1"/>
</dbReference>
<keyword evidence="2" id="KW-0808">Transferase</keyword>
<dbReference type="AlphaFoldDB" id="A0A7C3ZM56"/>
<dbReference type="SUPFAM" id="SSF81301">
    <property type="entry name" value="Nucleotidyltransferase"/>
    <property type="match status" value="1"/>
</dbReference>
<dbReference type="InterPro" id="IPR052548">
    <property type="entry name" value="Type_VII_TA_antitoxin"/>
</dbReference>
<dbReference type="InterPro" id="IPR002934">
    <property type="entry name" value="Polymerase_NTP_transf_dom"/>
</dbReference>
<organism evidence="2">
    <name type="scientific">Planktothricoides sp. SpSt-374</name>
    <dbReference type="NCBI Taxonomy" id="2282167"/>
    <lineage>
        <taxon>Bacteria</taxon>
        <taxon>Bacillati</taxon>
        <taxon>Cyanobacteriota</taxon>
        <taxon>Cyanophyceae</taxon>
        <taxon>Oscillatoriophycideae</taxon>
        <taxon>Oscillatoriales</taxon>
        <taxon>Oscillatoriaceae</taxon>
        <taxon>Planktothricoides</taxon>
    </lineage>
</organism>
<evidence type="ECO:0000313" key="2">
    <source>
        <dbReference type="EMBL" id="HGG02325.1"/>
    </source>
</evidence>